<protein>
    <submittedName>
        <fullName evidence="2">Uncharacterized protein</fullName>
    </submittedName>
</protein>
<reference evidence="2 3" key="1">
    <citation type="journal article" date="2016" name="Genome Biol. Evol.">
        <title>Divergent and convergent evolution of fungal pathogenicity.</title>
        <authorList>
            <person name="Shang Y."/>
            <person name="Xiao G."/>
            <person name="Zheng P."/>
            <person name="Cen K."/>
            <person name="Zhan S."/>
            <person name="Wang C."/>
        </authorList>
    </citation>
    <scope>NUCLEOTIDE SEQUENCE [LARGE SCALE GENOMIC DNA]</scope>
    <source>
        <strain evidence="2 3">RCEF 264</strain>
    </source>
</reference>
<feature type="region of interest" description="Disordered" evidence="1">
    <location>
        <begin position="393"/>
        <end position="412"/>
    </location>
</feature>
<accession>A0A162JF74</accession>
<dbReference type="Proteomes" id="UP000076874">
    <property type="component" value="Unassembled WGS sequence"/>
</dbReference>
<name>A0A162JF74_9HYPO</name>
<evidence type="ECO:0000313" key="2">
    <source>
        <dbReference type="EMBL" id="OAA68022.1"/>
    </source>
</evidence>
<proteinExistence type="predicted"/>
<keyword evidence="3" id="KW-1185">Reference proteome</keyword>
<comment type="caution">
    <text evidence="2">The sequence shown here is derived from an EMBL/GenBank/DDBJ whole genome shotgun (WGS) entry which is preliminary data.</text>
</comment>
<sequence>MFNVKKSKVRYNGKEIRASRKLLPIARLHGNHRDILLNALSNVLDSPAARTTYGQILDGVPLSDEVGDVYEGEVVCPGHPLLDEHLELSADVLAKLDELRASTPLDDFQVDATTIFEYQAASPGSRAFQTRLIELVARTVHAIAIWIFNNYSPLRPKDDRLLTWRPDKDGSERIRKYFYRNGYPPTLFVHPWYKAYDQYPDGLADGVGYWAEDRIFGGVVLFDRRPQEGPDTIYRTSFPYDPVHLPKRADAIYFHTNANGVTYRIYRLRDEQRQQLLQFLLSTAATSASPITPSAVPSESFPTPCPLPIRGDEDNRVRIDPEESVFDRGVYRDPWEHKPLVDGDTDHRWRDVQDTFNFVSEEEYHDAFQRAVQLRKRYYDEEVDEELLARVAEENERRMEEKYREDQNTDLS</sequence>
<feature type="compositionally biased region" description="Low complexity" evidence="1">
    <location>
        <begin position="289"/>
        <end position="298"/>
    </location>
</feature>
<dbReference type="AlphaFoldDB" id="A0A162JF74"/>
<gene>
    <name evidence="2" type="ORF">SPI_00217</name>
</gene>
<dbReference type="OrthoDB" id="4869597at2759"/>
<feature type="region of interest" description="Disordered" evidence="1">
    <location>
        <begin position="289"/>
        <end position="313"/>
    </location>
</feature>
<evidence type="ECO:0000313" key="3">
    <source>
        <dbReference type="Proteomes" id="UP000076874"/>
    </source>
</evidence>
<evidence type="ECO:0000256" key="1">
    <source>
        <dbReference type="SAM" id="MobiDB-lite"/>
    </source>
</evidence>
<dbReference type="EMBL" id="AZHD01000001">
    <property type="protein sequence ID" value="OAA68022.1"/>
    <property type="molecule type" value="Genomic_DNA"/>
</dbReference>
<organism evidence="2 3">
    <name type="scientific">Niveomyces insectorum RCEF 264</name>
    <dbReference type="NCBI Taxonomy" id="1081102"/>
    <lineage>
        <taxon>Eukaryota</taxon>
        <taxon>Fungi</taxon>
        <taxon>Dikarya</taxon>
        <taxon>Ascomycota</taxon>
        <taxon>Pezizomycotina</taxon>
        <taxon>Sordariomycetes</taxon>
        <taxon>Hypocreomycetidae</taxon>
        <taxon>Hypocreales</taxon>
        <taxon>Cordycipitaceae</taxon>
        <taxon>Niveomyces</taxon>
    </lineage>
</organism>